<feature type="signal peptide" evidence="1">
    <location>
        <begin position="1"/>
        <end position="16"/>
    </location>
</feature>
<dbReference type="PROSITE" id="PS51257">
    <property type="entry name" value="PROKAR_LIPOPROTEIN"/>
    <property type="match status" value="1"/>
</dbReference>
<feature type="chain" id="PRO_5045958657" description="2-dehydro-3-deoxyphosphooctonate aldolase" evidence="1">
    <location>
        <begin position="17"/>
        <end position="141"/>
    </location>
</feature>
<evidence type="ECO:0000313" key="3">
    <source>
        <dbReference type="Proteomes" id="UP001228581"/>
    </source>
</evidence>
<dbReference type="EMBL" id="JASJOT010000003">
    <property type="protein sequence ID" value="MDJ1492646.1"/>
    <property type="molecule type" value="Genomic_DNA"/>
</dbReference>
<evidence type="ECO:0000256" key="1">
    <source>
        <dbReference type="SAM" id="SignalP"/>
    </source>
</evidence>
<evidence type="ECO:0000313" key="2">
    <source>
        <dbReference type="EMBL" id="MDJ1492646.1"/>
    </source>
</evidence>
<comment type="caution">
    <text evidence="2">The sequence shown here is derived from an EMBL/GenBank/DDBJ whole genome shotgun (WGS) entry which is preliminary data.</text>
</comment>
<protein>
    <recommendedName>
        <fullName evidence="4">2-dehydro-3-deoxyphosphooctonate aldolase</fullName>
    </recommendedName>
</protein>
<dbReference type="Proteomes" id="UP001228581">
    <property type="component" value="Unassembled WGS sequence"/>
</dbReference>
<sequence length="141" mass="15315">MMRLLILLVISSFIFSGCKTSSVSLTHTPPALLDSSTFSLTAVSEDSSYEYTAKNAIQTGGGAEGERRYLNALTGPNGETVTYVRLGSCCAFKTPNGIVDNTGLLDKYEVRYEGLSKPVILYLNMYDSGDMKAPVNFGYKK</sequence>
<keyword evidence="1" id="KW-0732">Signal</keyword>
<evidence type="ECO:0008006" key="4">
    <source>
        <dbReference type="Google" id="ProtNLM"/>
    </source>
</evidence>
<reference evidence="2 3" key="1">
    <citation type="submission" date="2023-05" db="EMBL/GenBank/DDBJ databases">
        <authorList>
            <person name="Zhang X."/>
        </authorList>
    </citation>
    <scope>NUCLEOTIDE SEQUENCE [LARGE SCALE GENOMIC DNA]</scope>
    <source>
        <strain evidence="2 3">DM2B3-1</strain>
    </source>
</reference>
<gene>
    <name evidence="2" type="ORF">QNI19_06860</name>
</gene>
<accession>A0ABT7CFX7</accession>
<name>A0ABT7CFX7_9BACT</name>
<organism evidence="2 3">
    <name type="scientific">Xanthocytophaga flava</name>
    <dbReference type="NCBI Taxonomy" id="3048013"/>
    <lineage>
        <taxon>Bacteria</taxon>
        <taxon>Pseudomonadati</taxon>
        <taxon>Bacteroidota</taxon>
        <taxon>Cytophagia</taxon>
        <taxon>Cytophagales</taxon>
        <taxon>Rhodocytophagaceae</taxon>
        <taxon>Xanthocytophaga</taxon>
    </lineage>
</organism>
<dbReference type="RefSeq" id="WP_313993757.1">
    <property type="nucleotide sequence ID" value="NZ_JASJOR010000001.1"/>
</dbReference>
<proteinExistence type="predicted"/>
<keyword evidence="3" id="KW-1185">Reference proteome</keyword>